<dbReference type="GO" id="GO:0009847">
    <property type="term" value="P:spore germination"/>
    <property type="evidence" value="ECO:0007669"/>
    <property type="project" value="InterPro"/>
</dbReference>
<feature type="transmembrane region" description="Helical" evidence="1">
    <location>
        <begin position="33"/>
        <end position="56"/>
    </location>
</feature>
<accession>A0A6C0NTR5</accession>
<gene>
    <name evidence="2" type="ORF">GZH47_01340</name>
</gene>
<dbReference type="RefSeq" id="WP_162638179.1">
    <property type="nucleotide sequence ID" value="NZ_CP048286.1"/>
</dbReference>
<dbReference type="GO" id="GO:0016020">
    <property type="term" value="C:membrane"/>
    <property type="evidence" value="ECO:0007669"/>
    <property type="project" value="InterPro"/>
</dbReference>
<keyword evidence="3" id="KW-1185">Reference proteome</keyword>
<dbReference type="KEGG" id="prz:GZH47_01340"/>
<dbReference type="AlphaFoldDB" id="A0A6C0NTR5"/>
<feature type="transmembrane region" description="Helical" evidence="1">
    <location>
        <begin position="5"/>
        <end position="21"/>
    </location>
</feature>
<evidence type="ECO:0000313" key="2">
    <source>
        <dbReference type="EMBL" id="QHW29609.1"/>
    </source>
</evidence>
<feature type="transmembrane region" description="Helical" evidence="1">
    <location>
        <begin position="264"/>
        <end position="287"/>
    </location>
</feature>
<dbReference type="InterPro" id="IPR004761">
    <property type="entry name" value="Spore_GerAB"/>
</dbReference>
<organism evidence="2 3">
    <name type="scientific">Paenibacillus rhizovicinus</name>
    <dbReference type="NCBI Taxonomy" id="2704463"/>
    <lineage>
        <taxon>Bacteria</taxon>
        <taxon>Bacillati</taxon>
        <taxon>Bacillota</taxon>
        <taxon>Bacilli</taxon>
        <taxon>Bacillales</taxon>
        <taxon>Paenibacillaceae</taxon>
        <taxon>Paenibacillus</taxon>
    </lineage>
</organism>
<feature type="transmembrane region" description="Helical" evidence="1">
    <location>
        <begin position="308"/>
        <end position="327"/>
    </location>
</feature>
<feature type="transmembrane region" description="Helical" evidence="1">
    <location>
        <begin position="140"/>
        <end position="158"/>
    </location>
</feature>
<feature type="transmembrane region" description="Helical" evidence="1">
    <location>
        <begin position="339"/>
        <end position="358"/>
    </location>
</feature>
<feature type="transmembrane region" description="Helical" evidence="1">
    <location>
        <begin position="110"/>
        <end position="128"/>
    </location>
</feature>
<evidence type="ECO:0000256" key="1">
    <source>
        <dbReference type="SAM" id="Phobius"/>
    </source>
</evidence>
<dbReference type="EMBL" id="CP048286">
    <property type="protein sequence ID" value="QHW29609.1"/>
    <property type="molecule type" value="Genomic_DNA"/>
</dbReference>
<dbReference type="Pfam" id="PF03845">
    <property type="entry name" value="Spore_permease"/>
    <property type="match status" value="1"/>
</dbReference>
<proteinExistence type="predicted"/>
<name>A0A6C0NTR5_9BACL</name>
<keyword evidence="1" id="KW-1133">Transmembrane helix</keyword>
<keyword evidence="1" id="KW-0812">Transmembrane</keyword>
<keyword evidence="1" id="KW-0472">Membrane</keyword>
<feature type="transmembrane region" description="Helical" evidence="1">
    <location>
        <begin position="178"/>
        <end position="199"/>
    </location>
</feature>
<sequence>MSRYYFYVMCMSMMIHTILFIPRVNVDERYDGAVMSLFVGPLIGSILMIIFTRAMMKFDGKGLPEIAAYFLPQAFRIPLMLLFGLASLTAGGLIWIHCAFIMEKYLNPDMALPVLLTLFVIMTCLSAVQSSKTVLFGTEIIFVLAVPLLVLVLIHGVFSQNMNYDSVQAMLDYAWIAPSWNSISASSYTFAGYMGLAIFNREFKNMKGVKYLWFLPMIGFGLVTASFFIPIGYLGTDGIDDYIYTWISTIDAIRMKYVFIERVITIYLLILLVMTYVFTMITWHVGSQAISSCFQAYNPKLVSWRSKLPSLVICVLLAIATVIAGSRFNEMQLFKVSGYWMRIHLPFDMLVVLIVFIWSKRGMKT</sequence>
<feature type="transmembrane region" description="Helical" evidence="1">
    <location>
        <begin position="211"/>
        <end position="234"/>
    </location>
</feature>
<evidence type="ECO:0000313" key="3">
    <source>
        <dbReference type="Proteomes" id="UP000479114"/>
    </source>
</evidence>
<feature type="transmembrane region" description="Helical" evidence="1">
    <location>
        <begin position="77"/>
        <end position="98"/>
    </location>
</feature>
<protein>
    <submittedName>
        <fullName evidence="2">GerAB/ArcD/ProY family transporter</fullName>
    </submittedName>
</protein>
<dbReference type="Proteomes" id="UP000479114">
    <property type="component" value="Chromosome"/>
</dbReference>
<reference evidence="2 3" key="1">
    <citation type="submission" date="2020-02" db="EMBL/GenBank/DDBJ databases">
        <title>Paenibacillus sp. nov., isolated from rhizosphere soil of tomato.</title>
        <authorList>
            <person name="Weon H.-Y."/>
            <person name="Lee S.A."/>
        </authorList>
    </citation>
    <scope>NUCLEOTIDE SEQUENCE [LARGE SCALE GENOMIC DNA]</scope>
    <source>
        <strain evidence="2 3">14171R-81</strain>
    </source>
</reference>